<evidence type="ECO:0000256" key="5">
    <source>
        <dbReference type="ARBA" id="ARBA00022723"/>
    </source>
</evidence>
<keyword evidence="6" id="KW-0963">Cytoplasm</keyword>
<evidence type="ECO:0000256" key="6">
    <source>
        <dbReference type="HAMAP-Rule" id="MF_00156"/>
    </source>
</evidence>
<dbReference type="PANTHER" id="PTHR20881">
    <property type="entry name" value="3-METHYL-2-OXOBUTANOATE HYDROXYMETHYLTRANSFERASE"/>
    <property type="match status" value="1"/>
</dbReference>
<name>A0ABP9N3C8_9GAMM</name>
<feature type="active site" description="Proton acceptor" evidence="6">
    <location>
        <position position="182"/>
    </location>
</feature>
<evidence type="ECO:0000256" key="4">
    <source>
        <dbReference type="ARBA" id="ARBA00022679"/>
    </source>
</evidence>
<dbReference type="EC" id="2.1.2.11" evidence="6"/>
<dbReference type="InterPro" id="IPR015813">
    <property type="entry name" value="Pyrv/PenolPyrv_kinase-like_dom"/>
</dbReference>
<protein>
    <recommendedName>
        <fullName evidence="6">3-methyl-2-oxobutanoate hydroxymethyltransferase</fullName>
        <ecNumber evidence="6">2.1.2.11</ecNumber>
    </recommendedName>
    <alternativeName>
        <fullName evidence="6">Ketopantoate hydroxymethyltransferase</fullName>
        <shortName evidence="6">KPHMT</shortName>
    </alternativeName>
</protein>
<comment type="similarity">
    <text evidence="1 6">Belongs to the PanB family.</text>
</comment>
<sequence length="286" mass="31037">MKKTVLTLQKRKQSKQKITMLTAYDYTTAKLMDDSGVDCLLVGDSLGMVMLGYDTTVSVTMDDMIHHSKAVARAAKSALVVTDLPFMSYHASVYDAVYNAGRLIKEGHAHVVKLEGGRAFSEHIKMITQASIPVIAHIGLMPQSVLALGGFKVQGKDYQNAKNIILDALAVEQAGAIAILLECVPAPLATLISELVSVPTIGIGAGVGCDGQVLVYQDMLAMYDGVSSKFTKAFAPVGEQMKTAFKAYCDDVINHQFPAPIHEFTIDEHIMQNLRQAFLASDRRDD</sequence>
<dbReference type="HAMAP" id="MF_00156">
    <property type="entry name" value="PanB"/>
    <property type="match status" value="1"/>
</dbReference>
<dbReference type="SUPFAM" id="SSF51621">
    <property type="entry name" value="Phosphoenolpyruvate/pyruvate domain"/>
    <property type="match status" value="1"/>
</dbReference>
<dbReference type="RefSeq" id="WP_345489642.1">
    <property type="nucleotide sequence ID" value="NZ_BAABHY010000001.1"/>
</dbReference>
<comment type="caution">
    <text evidence="7">The sequence shown here is derived from an EMBL/GenBank/DDBJ whole genome shotgun (WGS) entry which is preliminary data.</text>
</comment>
<evidence type="ECO:0000256" key="3">
    <source>
        <dbReference type="ARBA" id="ARBA00022655"/>
    </source>
</evidence>
<organism evidence="7 8">
    <name type="scientific">Orbus sasakiae</name>
    <dbReference type="NCBI Taxonomy" id="1078475"/>
    <lineage>
        <taxon>Bacteria</taxon>
        <taxon>Pseudomonadati</taxon>
        <taxon>Pseudomonadota</taxon>
        <taxon>Gammaproteobacteria</taxon>
        <taxon>Orbales</taxon>
        <taxon>Orbaceae</taxon>
        <taxon>Orbus</taxon>
    </lineage>
</organism>
<comment type="pathway">
    <text evidence="6">Cofactor biosynthesis; (R)-pantothenate biosynthesis; (R)-pantoate from 3-methyl-2-oxobutanoate: step 1/2.</text>
</comment>
<comment type="function">
    <text evidence="6">Catalyzes the reversible reaction in which hydroxymethyl group from 5,10-methylenetetrahydrofolate is transferred onto alpha-ketoisovalerate to form ketopantoate.</text>
</comment>
<comment type="cofactor">
    <cofactor evidence="6">
        <name>Mg(2+)</name>
        <dbReference type="ChEBI" id="CHEBI:18420"/>
    </cofactor>
    <text evidence="6">Binds 1 Mg(2+) ion per subunit.</text>
</comment>
<dbReference type="EMBL" id="BAABHY010000001">
    <property type="protein sequence ID" value="GAA5108532.1"/>
    <property type="molecule type" value="Genomic_DNA"/>
</dbReference>
<evidence type="ECO:0000313" key="8">
    <source>
        <dbReference type="Proteomes" id="UP001500171"/>
    </source>
</evidence>
<evidence type="ECO:0000256" key="2">
    <source>
        <dbReference type="ARBA" id="ARBA00011424"/>
    </source>
</evidence>
<feature type="binding site" evidence="6">
    <location>
        <position position="44"/>
    </location>
    <ligand>
        <name>Mg(2+)</name>
        <dbReference type="ChEBI" id="CHEBI:18420"/>
    </ligand>
</feature>
<comment type="catalytic activity">
    <reaction evidence="6">
        <text>(6R)-5,10-methylene-5,6,7,8-tetrahydrofolate + 3-methyl-2-oxobutanoate + H2O = 2-dehydropantoate + (6S)-5,6,7,8-tetrahydrofolate</text>
        <dbReference type="Rhea" id="RHEA:11824"/>
        <dbReference type="ChEBI" id="CHEBI:11561"/>
        <dbReference type="ChEBI" id="CHEBI:11851"/>
        <dbReference type="ChEBI" id="CHEBI:15377"/>
        <dbReference type="ChEBI" id="CHEBI:15636"/>
        <dbReference type="ChEBI" id="CHEBI:57453"/>
        <dbReference type="EC" id="2.1.2.11"/>
    </reaction>
</comment>
<dbReference type="Proteomes" id="UP001500171">
    <property type="component" value="Unassembled WGS sequence"/>
</dbReference>
<feature type="binding site" evidence="6">
    <location>
        <begin position="44"/>
        <end position="45"/>
    </location>
    <ligand>
        <name>3-methyl-2-oxobutanoate</name>
        <dbReference type="ChEBI" id="CHEBI:11851"/>
    </ligand>
</feature>
<dbReference type="NCBIfam" id="TIGR00222">
    <property type="entry name" value="panB"/>
    <property type="match status" value="1"/>
</dbReference>
<dbReference type="NCBIfam" id="NF001452">
    <property type="entry name" value="PRK00311.1"/>
    <property type="match status" value="1"/>
</dbReference>
<dbReference type="Gene3D" id="3.20.20.60">
    <property type="entry name" value="Phosphoenolpyruvate-binding domains"/>
    <property type="match status" value="1"/>
</dbReference>
<keyword evidence="6" id="KW-0460">Magnesium</keyword>
<keyword evidence="3 6" id="KW-0566">Pantothenate biosynthesis</keyword>
<evidence type="ECO:0000256" key="1">
    <source>
        <dbReference type="ARBA" id="ARBA00008676"/>
    </source>
</evidence>
<proteinExistence type="inferred from homology"/>
<reference evidence="8" key="1">
    <citation type="journal article" date="2019" name="Int. J. Syst. Evol. Microbiol.">
        <title>The Global Catalogue of Microorganisms (GCM) 10K type strain sequencing project: providing services to taxonomists for standard genome sequencing and annotation.</title>
        <authorList>
            <consortium name="The Broad Institute Genomics Platform"/>
            <consortium name="The Broad Institute Genome Sequencing Center for Infectious Disease"/>
            <person name="Wu L."/>
            <person name="Ma J."/>
        </authorList>
    </citation>
    <scope>NUCLEOTIDE SEQUENCE [LARGE SCALE GENOMIC DNA]</scope>
    <source>
        <strain evidence="8">JCM 18050</strain>
    </source>
</reference>
<dbReference type="Pfam" id="PF02548">
    <property type="entry name" value="Pantoate_transf"/>
    <property type="match status" value="1"/>
</dbReference>
<gene>
    <name evidence="6 7" type="primary">panB</name>
    <name evidence="7" type="ORF">GCM10023211_10940</name>
</gene>
<feature type="binding site" evidence="6">
    <location>
        <position position="115"/>
    </location>
    <ligand>
        <name>Mg(2+)</name>
        <dbReference type="ChEBI" id="CHEBI:18420"/>
    </ligand>
</feature>
<dbReference type="InterPro" id="IPR003700">
    <property type="entry name" value="Pantoate_hydroxy_MeTrfase"/>
</dbReference>
<keyword evidence="5 6" id="KW-0479">Metal-binding</keyword>
<comment type="subunit">
    <text evidence="2 6">Homodecamer; pentamer of dimers.</text>
</comment>
<feature type="binding site" evidence="6">
    <location>
        <position position="83"/>
    </location>
    <ligand>
        <name>3-methyl-2-oxobutanoate</name>
        <dbReference type="ChEBI" id="CHEBI:11851"/>
    </ligand>
</feature>
<dbReference type="InterPro" id="IPR040442">
    <property type="entry name" value="Pyrv_kinase-like_dom_sf"/>
</dbReference>
<comment type="subcellular location">
    <subcellularLocation>
        <location evidence="6">Cytoplasm</location>
    </subcellularLocation>
</comment>
<feature type="binding site" evidence="6">
    <location>
        <position position="83"/>
    </location>
    <ligand>
        <name>Mg(2+)</name>
        <dbReference type="ChEBI" id="CHEBI:18420"/>
    </ligand>
</feature>
<evidence type="ECO:0000313" key="7">
    <source>
        <dbReference type="EMBL" id="GAA5108532.1"/>
    </source>
</evidence>
<dbReference type="PIRSF" id="PIRSF000388">
    <property type="entry name" value="Pantoate_hydroxy_MeTrfase"/>
    <property type="match status" value="1"/>
</dbReference>
<dbReference type="CDD" id="cd06557">
    <property type="entry name" value="KPHMT-like"/>
    <property type="match status" value="1"/>
</dbReference>
<dbReference type="PANTHER" id="PTHR20881:SF0">
    <property type="entry name" value="3-METHYL-2-OXOBUTANOATE HYDROXYMETHYLTRANSFERASE"/>
    <property type="match status" value="1"/>
</dbReference>
<accession>A0ABP9N3C8</accession>
<feature type="binding site" evidence="6">
    <location>
        <position position="113"/>
    </location>
    <ligand>
        <name>3-methyl-2-oxobutanoate</name>
        <dbReference type="ChEBI" id="CHEBI:11851"/>
    </ligand>
</feature>
<keyword evidence="4 6" id="KW-0808">Transferase</keyword>
<keyword evidence="8" id="KW-1185">Reference proteome</keyword>